<reference evidence="1" key="2">
    <citation type="submission" date="2021-08" db="EMBL/GenBank/DDBJ databases">
        <authorList>
            <person name="Gostincar C."/>
            <person name="Sun X."/>
            <person name="Song Z."/>
            <person name="Gunde-Cimerman N."/>
        </authorList>
    </citation>
    <scope>NUCLEOTIDE SEQUENCE</scope>
    <source>
        <strain evidence="1">EXF-9298</strain>
    </source>
</reference>
<evidence type="ECO:0000313" key="1">
    <source>
        <dbReference type="EMBL" id="KAG9973268.1"/>
    </source>
</evidence>
<evidence type="ECO:0000313" key="2">
    <source>
        <dbReference type="Proteomes" id="UP000729357"/>
    </source>
</evidence>
<accession>A0A9P8FFX4</accession>
<proteinExistence type="predicted"/>
<reference evidence="1" key="1">
    <citation type="journal article" date="2021" name="J Fungi (Basel)">
        <title>Virulence traits and population genomics of the black yeast Aureobasidium melanogenum.</title>
        <authorList>
            <person name="Cernosa A."/>
            <person name="Sun X."/>
            <person name="Gostincar C."/>
            <person name="Fang C."/>
            <person name="Gunde-Cimerman N."/>
            <person name="Song Z."/>
        </authorList>
    </citation>
    <scope>NUCLEOTIDE SEQUENCE</scope>
    <source>
        <strain evidence="1">EXF-9298</strain>
    </source>
</reference>
<dbReference type="AlphaFoldDB" id="A0A9P8FFX4"/>
<sequence length="257" mass="29416">MPLTKSNRSSLTHEDTIEALAALLTQYYTLQLLLPSHSTAQISQPPHTAPSAVLSQWQNAGMSDLVIETMKQLPFLSGEGSREVAPDTRALDYLDAESEALDVWKDPFCLSEETKEKVERYLGNAIPLTSCIGRDGWLLLLDLDTNNIYEIRDKDLQEAPTQPPPKGAPKHYYKHFPHKPALSVLKDWIEKTKKLDWVPDPETGIWLQKHEDDLEETGRYDALKQLYFDCGWPERFDQEAFLARYTLLSRSRGWDDD</sequence>
<dbReference type="EMBL" id="JAHFXS010002239">
    <property type="protein sequence ID" value="KAG9973268.1"/>
    <property type="molecule type" value="Genomic_DNA"/>
</dbReference>
<keyword evidence="2" id="KW-1185">Reference proteome</keyword>
<feature type="non-terminal residue" evidence="1">
    <location>
        <position position="257"/>
    </location>
</feature>
<dbReference type="Proteomes" id="UP000729357">
    <property type="component" value="Unassembled WGS sequence"/>
</dbReference>
<comment type="caution">
    <text evidence="1">The sequence shown here is derived from an EMBL/GenBank/DDBJ whole genome shotgun (WGS) entry which is preliminary data.</text>
</comment>
<protein>
    <submittedName>
        <fullName evidence="1">Uncharacterized protein</fullName>
    </submittedName>
</protein>
<gene>
    <name evidence="1" type="ORF">KCU98_g12744</name>
</gene>
<organism evidence="1 2">
    <name type="scientific">Aureobasidium melanogenum</name>
    <name type="common">Aureobasidium pullulans var. melanogenum</name>
    <dbReference type="NCBI Taxonomy" id="46634"/>
    <lineage>
        <taxon>Eukaryota</taxon>
        <taxon>Fungi</taxon>
        <taxon>Dikarya</taxon>
        <taxon>Ascomycota</taxon>
        <taxon>Pezizomycotina</taxon>
        <taxon>Dothideomycetes</taxon>
        <taxon>Dothideomycetidae</taxon>
        <taxon>Dothideales</taxon>
        <taxon>Saccotheciaceae</taxon>
        <taxon>Aureobasidium</taxon>
    </lineage>
</organism>
<name>A0A9P8FFX4_AURME</name>